<evidence type="ECO:0000313" key="2">
    <source>
        <dbReference type="Proteomes" id="UP000576209"/>
    </source>
</evidence>
<organism evidence="1 2">
    <name type="scientific">Neolewinella aquimaris</name>
    <dbReference type="NCBI Taxonomy" id="1835722"/>
    <lineage>
        <taxon>Bacteria</taxon>
        <taxon>Pseudomonadati</taxon>
        <taxon>Bacteroidota</taxon>
        <taxon>Saprospiria</taxon>
        <taxon>Saprospirales</taxon>
        <taxon>Lewinellaceae</taxon>
        <taxon>Neolewinella</taxon>
    </lineage>
</organism>
<gene>
    <name evidence="1" type="ORF">GGR28_000282</name>
</gene>
<sequence>MRFTPIILALLLFTACESDGRSGYRALDLTAYNIPVTIQAPDSARVVSGSLSGVIDDITVKSPADRFAVQILASDATTNDMARLKANELELVRDNRYFERIVTEEPQGFVFENKIDSISAYGFRYIIYRGDREIVFQNSFDGVFTLSEAEAMYNSVKPAQ</sequence>
<reference evidence="1 2" key="1">
    <citation type="submission" date="2020-08" db="EMBL/GenBank/DDBJ databases">
        <title>Genomic Encyclopedia of Type Strains, Phase IV (KMG-IV): sequencing the most valuable type-strain genomes for metagenomic binning, comparative biology and taxonomic classification.</title>
        <authorList>
            <person name="Goeker M."/>
        </authorList>
    </citation>
    <scope>NUCLEOTIDE SEQUENCE [LARGE SCALE GENOMIC DNA]</scope>
    <source>
        <strain evidence="1 2">DSM 105137</strain>
    </source>
</reference>
<dbReference type="RefSeq" id="WP_183493925.1">
    <property type="nucleotide sequence ID" value="NZ_JACIFF010000001.1"/>
</dbReference>
<name>A0A840DXF9_9BACT</name>
<accession>A0A840DXF9</accession>
<evidence type="ECO:0000313" key="1">
    <source>
        <dbReference type="EMBL" id="MBB4077681.1"/>
    </source>
</evidence>
<proteinExistence type="predicted"/>
<dbReference type="EMBL" id="JACIFF010000001">
    <property type="protein sequence ID" value="MBB4077681.1"/>
    <property type="molecule type" value="Genomic_DNA"/>
</dbReference>
<dbReference type="Proteomes" id="UP000576209">
    <property type="component" value="Unassembled WGS sequence"/>
</dbReference>
<dbReference type="PROSITE" id="PS51257">
    <property type="entry name" value="PROKAR_LIPOPROTEIN"/>
    <property type="match status" value="1"/>
</dbReference>
<keyword evidence="2" id="KW-1185">Reference proteome</keyword>
<dbReference type="AlphaFoldDB" id="A0A840DXF9"/>
<comment type="caution">
    <text evidence="1">The sequence shown here is derived from an EMBL/GenBank/DDBJ whole genome shotgun (WGS) entry which is preliminary data.</text>
</comment>
<protein>
    <submittedName>
        <fullName evidence="1">Uncharacterized protein</fullName>
    </submittedName>
</protein>